<reference evidence="1 2" key="1">
    <citation type="submission" date="2018-06" db="EMBL/GenBank/DDBJ databases">
        <title>Comparative genomics of Brasilonema spp. strains.</title>
        <authorList>
            <person name="Alvarenga D.O."/>
            <person name="Fiore M.F."/>
            <person name="Varani A.M."/>
        </authorList>
    </citation>
    <scope>NUCLEOTIDE SEQUENCE [LARGE SCALE GENOMIC DNA]</scope>
    <source>
        <strain evidence="1 2">CENA114</strain>
    </source>
</reference>
<dbReference type="KEGG" id="bsen:DP114_17155"/>
<protein>
    <submittedName>
        <fullName evidence="1">Uncharacterized protein</fullName>
    </submittedName>
</protein>
<dbReference type="Proteomes" id="UP000503129">
    <property type="component" value="Chromosome"/>
</dbReference>
<dbReference type="RefSeq" id="WP_171976658.1">
    <property type="nucleotide sequence ID" value="NZ_CAWOXK010000001.1"/>
</dbReference>
<dbReference type="EMBL" id="CP030118">
    <property type="protein sequence ID" value="QDL12288.1"/>
    <property type="molecule type" value="Genomic_DNA"/>
</dbReference>
<evidence type="ECO:0000313" key="2">
    <source>
        <dbReference type="Proteomes" id="UP000503129"/>
    </source>
</evidence>
<evidence type="ECO:0000313" key="1">
    <source>
        <dbReference type="EMBL" id="QDL12288.1"/>
    </source>
</evidence>
<organism evidence="1 2">
    <name type="scientific">Brasilonema sennae CENA114</name>
    <dbReference type="NCBI Taxonomy" id="415709"/>
    <lineage>
        <taxon>Bacteria</taxon>
        <taxon>Bacillati</taxon>
        <taxon>Cyanobacteriota</taxon>
        <taxon>Cyanophyceae</taxon>
        <taxon>Nostocales</taxon>
        <taxon>Scytonemataceae</taxon>
        <taxon>Brasilonema</taxon>
        <taxon>Bromeliae group (in: Brasilonema)</taxon>
    </lineage>
</organism>
<accession>A0A856MNM8</accession>
<sequence>MNAAEQGNSVEIVSKIAAVVNLFRSQFPDSSADLSPWLKNSETEKFDDPHSVDLAFHFSKRSFLCQSYSILMQIRLSKEAQIQTQRVVGVELSGHDYMGQLWRFATTGSWEFWGVTPPLPEAQEKLRQICHQIFNLFDQATKSSVTEL</sequence>
<keyword evidence="2" id="KW-1185">Reference proteome</keyword>
<name>A0A856MNM8_9CYAN</name>
<gene>
    <name evidence="1" type="ORF">DP114_17155</name>
</gene>
<proteinExistence type="predicted"/>
<dbReference type="AlphaFoldDB" id="A0A856MNM8"/>